<evidence type="ECO:0000313" key="2">
    <source>
        <dbReference type="EMBL" id="AHE51988.1"/>
    </source>
</evidence>
<organism evidence="2 3">
    <name type="scientific">Sphingomonas sanxanigenens DSM 19645 = NX02</name>
    <dbReference type="NCBI Taxonomy" id="1123269"/>
    <lineage>
        <taxon>Bacteria</taxon>
        <taxon>Pseudomonadati</taxon>
        <taxon>Pseudomonadota</taxon>
        <taxon>Alphaproteobacteria</taxon>
        <taxon>Sphingomonadales</taxon>
        <taxon>Sphingomonadaceae</taxon>
        <taxon>Sphingomonas</taxon>
    </lineage>
</organism>
<dbReference type="PATRIC" id="fig|1123269.5.peg.222"/>
<proteinExistence type="predicted"/>
<dbReference type="KEGG" id="ssan:NX02_01110"/>
<dbReference type="Proteomes" id="UP000018851">
    <property type="component" value="Chromosome"/>
</dbReference>
<sequence length="164" mass="18082">MGLFLCWIATAVALAGGVVTIVGSFDVNVGQTRLLIRFNELYVPEYASRTGALSYFAFSYALWRLSAFLRLSRAGQVFAADTTAHLRAFGRWLLIAATAAAVLPLLAMAIHQFAFLPPGARYVPPIRMPLFNGIFVIAVATLVMTISRVIDEGRRFREELEEIV</sequence>
<dbReference type="Pfam" id="PF11188">
    <property type="entry name" value="DUF2975"/>
    <property type="match status" value="1"/>
</dbReference>
<gene>
    <name evidence="2" type="ORF">NX02_01110</name>
</gene>
<feature type="transmembrane region" description="Helical" evidence="1">
    <location>
        <begin position="130"/>
        <end position="150"/>
    </location>
</feature>
<dbReference type="EMBL" id="CP006644">
    <property type="protein sequence ID" value="AHE51988.1"/>
    <property type="molecule type" value="Genomic_DNA"/>
</dbReference>
<evidence type="ECO:0000256" key="1">
    <source>
        <dbReference type="SAM" id="Phobius"/>
    </source>
</evidence>
<dbReference type="AlphaFoldDB" id="W0A6Q1"/>
<keyword evidence="1" id="KW-1133">Transmembrane helix</keyword>
<evidence type="ECO:0000313" key="3">
    <source>
        <dbReference type="Proteomes" id="UP000018851"/>
    </source>
</evidence>
<dbReference type="InterPro" id="IPR021354">
    <property type="entry name" value="DUF2975"/>
</dbReference>
<evidence type="ECO:0008006" key="4">
    <source>
        <dbReference type="Google" id="ProtNLM"/>
    </source>
</evidence>
<name>W0A6Q1_9SPHN</name>
<keyword evidence="1" id="KW-0472">Membrane</keyword>
<keyword evidence="1" id="KW-0812">Transmembrane</keyword>
<reference evidence="2 3" key="1">
    <citation type="submission" date="2013-07" db="EMBL/GenBank/DDBJ databases">
        <title>Completed genome of Sphingomonas sanxanigenens NX02.</title>
        <authorList>
            <person name="Ma T."/>
            <person name="Huang H."/>
            <person name="Wu M."/>
            <person name="Li X."/>
            <person name="Li G."/>
        </authorList>
    </citation>
    <scope>NUCLEOTIDE SEQUENCE [LARGE SCALE GENOMIC DNA]</scope>
    <source>
        <strain evidence="2 3">NX02</strain>
    </source>
</reference>
<keyword evidence="3" id="KW-1185">Reference proteome</keyword>
<feature type="transmembrane region" description="Helical" evidence="1">
    <location>
        <begin position="52"/>
        <end position="71"/>
    </location>
</feature>
<protein>
    <recommendedName>
        <fullName evidence="4">DUF2975 domain-containing protein</fullName>
    </recommendedName>
</protein>
<feature type="transmembrane region" description="Helical" evidence="1">
    <location>
        <begin position="92"/>
        <end position="110"/>
    </location>
</feature>
<dbReference type="HOGENOM" id="CLU_1617976_0_0_5"/>
<accession>W0A6Q1</accession>